<protein>
    <recommendedName>
        <fullName evidence="1">DUF4939 domain-containing protein</fullName>
    </recommendedName>
</protein>
<organism evidence="2 3">
    <name type="scientific">Nothobranchius furzeri</name>
    <name type="common">Turquoise killifish</name>
    <dbReference type="NCBI Taxonomy" id="105023"/>
    <lineage>
        <taxon>Eukaryota</taxon>
        <taxon>Metazoa</taxon>
        <taxon>Chordata</taxon>
        <taxon>Craniata</taxon>
        <taxon>Vertebrata</taxon>
        <taxon>Euteleostomi</taxon>
        <taxon>Actinopterygii</taxon>
        <taxon>Neopterygii</taxon>
        <taxon>Teleostei</taxon>
        <taxon>Neoteleostei</taxon>
        <taxon>Acanthomorphata</taxon>
        <taxon>Ovalentaria</taxon>
        <taxon>Atherinomorphae</taxon>
        <taxon>Cyprinodontiformes</taxon>
        <taxon>Nothobranchiidae</taxon>
        <taxon>Nothobranchius</taxon>
    </lineage>
</organism>
<reference evidence="2" key="2">
    <citation type="submission" date="2025-08" db="UniProtKB">
        <authorList>
            <consortium name="Ensembl"/>
        </authorList>
    </citation>
    <scope>IDENTIFICATION</scope>
</reference>
<dbReference type="Pfam" id="PF16297">
    <property type="entry name" value="DUF4939"/>
    <property type="match status" value="1"/>
</dbReference>
<accession>A0A8C6LGR4</accession>
<evidence type="ECO:0000313" key="2">
    <source>
        <dbReference type="Ensembl" id="ENSNFUP00015018544.1"/>
    </source>
</evidence>
<dbReference type="Proteomes" id="UP000694548">
    <property type="component" value="Chromosome sgr11"/>
</dbReference>
<feature type="domain" description="DUF4939" evidence="1">
    <location>
        <begin position="19"/>
        <end position="97"/>
    </location>
</feature>
<dbReference type="Ensembl" id="ENSNFUT00015019379.1">
    <property type="protein sequence ID" value="ENSNFUP00015018544.1"/>
    <property type="gene ID" value="ENSNFUG00015008818.1"/>
</dbReference>
<sequence length="122" mass="14081">KDFRICLSETFLPFRLASAPDTFSGESGKIRCFLLQCMLTFDRTPETFISDPAKISYIVGLLRGRALQWAEAKSREPGFLRGTLDNFLVDFNRTFGRTETLRYSQDHLEPEARQTNSFRLFS</sequence>
<reference evidence="2" key="3">
    <citation type="submission" date="2025-09" db="UniProtKB">
        <authorList>
            <consortium name="Ensembl"/>
        </authorList>
    </citation>
    <scope>IDENTIFICATION</scope>
</reference>
<evidence type="ECO:0000313" key="3">
    <source>
        <dbReference type="Proteomes" id="UP000694548"/>
    </source>
</evidence>
<dbReference type="InterPro" id="IPR032549">
    <property type="entry name" value="DUF4939"/>
</dbReference>
<reference evidence="2" key="1">
    <citation type="submission" date="2014-08" db="EMBL/GenBank/DDBJ databases">
        <authorList>
            <person name="Senf B."/>
            <person name="Petzold A."/>
            <person name="Downie B.R."/>
            <person name="Koch P."/>
            <person name="Platzer M."/>
        </authorList>
    </citation>
    <scope>NUCLEOTIDE SEQUENCE [LARGE SCALE GENOMIC DNA]</scope>
    <source>
        <strain evidence="2">GRZ</strain>
    </source>
</reference>
<name>A0A8C6LGR4_NOTFU</name>
<dbReference type="AlphaFoldDB" id="A0A8C6LGR4"/>
<proteinExistence type="predicted"/>
<keyword evidence="3" id="KW-1185">Reference proteome</keyword>
<evidence type="ECO:0000259" key="1">
    <source>
        <dbReference type="Pfam" id="PF16297"/>
    </source>
</evidence>
<dbReference type="GeneTree" id="ENSGT01100000263720"/>